<evidence type="ECO:0000313" key="2">
    <source>
        <dbReference type="Proteomes" id="UP000184020"/>
    </source>
</evidence>
<dbReference type="Proteomes" id="UP000184020">
    <property type="component" value="Unassembled WGS sequence"/>
</dbReference>
<accession>A0A1M5R4W3</accession>
<sequence>MTGVWDLFSISLSDVVTYSKPAKYYYLIIQWPYDQQRVVHGSLVYIYDAASGNWEGKSEEAIAEAIEYQIDDSKLDACTKGVLNKLKLSTEKDISKMINRFNPASSVFNIKMSTGKVAKADDWAQTTKVSGSATDVNMIFSEDYIKGTLFGTRPTDLSVATTMAHEIIHAYLISLLEDHLKNSSVGINDFPTIFDAYVQQKATKNTSILPGAHHELIADKYVNAIASTIEQFHLGDTFHSGYPRQVYLDMAWGGLIGTKIFNKTYLEGSAGRERILARINTERKGAPYQGYTPVGTPCKN</sequence>
<name>A0A1M5R4W3_9FLAO</name>
<organism evidence="1 2">
    <name type="scientific">Flavobacterium micromati</name>
    <dbReference type="NCBI Taxonomy" id="229205"/>
    <lineage>
        <taxon>Bacteria</taxon>
        <taxon>Pseudomonadati</taxon>
        <taxon>Bacteroidota</taxon>
        <taxon>Flavobacteriia</taxon>
        <taxon>Flavobacteriales</taxon>
        <taxon>Flavobacteriaceae</taxon>
        <taxon>Flavobacterium</taxon>
    </lineage>
</organism>
<protein>
    <submittedName>
        <fullName evidence="1">Uncharacterized protein</fullName>
    </submittedName>
</protein>
<dbReference type="EMBL" id="FQWF01000026">
    <property type="protein sequence ID" value="SHH21434.1"/>
    <property type="molecule type" value="Genomic_DNA"/>
</dbReference>
<evidence type="ECO:0000313" key="1">
    <source>
        <dbReference type="EMBL" id="SHH21434.1"/>
    </source>
</evidence>
<keyword evidence="2" id="KW-1185">Reference proteome</keyword>
<dbReference type="RefSeq" id="WP_139257437.1">
    <property type="nucleotide sequence ID" value="NZ_FQWF01000026.1"/>
</dbReference>
<dbReference type="STRING" id="229205.SAMN05444372_1264"/>
<reference evidence="2" key="1">
    <citation type="submission" date="2016-11" db="EMBL/GenBank/DDBJ databases">
        <authorList>
            <person name="Varghese N."/>
            <person name="Submissions S."/>
        </authorList>
    </citation>
    <scope>NUCLEOTIDE SEQUENCE [LARGE SCALE GENOMIC DNA]</scope>
    <source>
        <strain evidence="2">DSM 17659</strain>
    </source>
</reference>
<dbReference type="AlphaFoldDB" id="A0A1M5R4W3"/>
<proteinExistence type="predicted"/>
<gene>
    <name evidence="1" type="ORF">SAMN05444372_1264</name>
</gene>
<dbReference type="OrthoDB" id="1450227at2"/>